<keyword evidence="2" id="KW-0540">Nuclease</keyword>
<dbReference type="GO" id="GO:0015666">
    <property type="term" value="F:restriction endodeoxyribonuclease activity"/>
    <property type="evidence" value="ECO:0007669"/>
    <property type="project" value="TreeGrafter"/>
</dbReference>
<keyword evidence="2" id="KW-0255">Endonuclease</keyword>
<accession>A0A2A8BXB1</accession>
<evidence type="ECO:0000313" key="2">
    <source>
        <dbReference type="EMBL" id="PEM60099.1"/>
    </source>
</evidence>
<dbReference type="InterPro" id="IPR052906">
    <property type="entry name" value="Type_IV_Methyl-Rstrct_Enzyme"/>
</dbReference>
<reference evidence="2 3" key="1">
    <citation type="submission" date="2017-09" db="EMBL/GenBank/DDBJ databases">
        <title>Large-scale bioinformatics analysis of Bacillus genomes uncovers conserved roles of natural products in bacterial physiology.</title>
        <authorList>
            <consortium name="Agbiome Team Llc"/>
            <person name="Bleich R.M."/>
            <person name="Grubbs K.J."/>
            <person name="Santa Maria K.C."/>
            <person name="Allen S.E."/>
            <person name="Farag S."/>
            <person name="Shank E.A."/>
            <person name="Bowers A."/>
        </authorList>
    </citation>
    <scope>NUCLEOTIDE SEQUENCE [LARGE SCALE GENOMIC DNA]</scope>
    <source>
        <strain evidence="2 3">AFS010764</strain>
    </source>
</reference>
<dbReference type="Gene3D" id="3.40.1350.10">
    <property type="match status" value="1"/>
</dbReference>
<dbReference type="Pfam" id="PF04471">
    <property type="entry name" value="Mrr_cat"/>
    <property type="match status" value="1"/>
</dbReference>
<organism evidence="2 3">
    <name type="scientific">Bacillus wiedmannii</name>
    <dbReference type="NCBI Taxonomy" id="1890302"/>
    <lineage>
        <taxon>Bacteria</taxon>
        <taxon>Bacillati</taxon>
        <taxon>Bacillota</taxon>
        <taxon>Bacilli</taxon>
        <taxon>Bacillales</taxon>
        <taxon>Bacillaceae</taxon>
        <taxon>Bacillus</taxon>
        <taxon>Bacillus cereus group</taxon>
    </lineage>
</organism>
<dbReference type="RefSeq" id="WP_088046700.1">
    <property type="nucleotide sequence ID" value="NZ_JAKGBO010000010.1"/>
</dbReference>
<sequence>MIWAILSLVIVFALGIILKAPQVSEEEIRMNQLREQANREYLEQMDPRKFEYLIADLFNSLGYRAQVTPGSNDGGKDIILWKDDEVKFVEVKRYTKESIGRPYIQKLHSAIIDGDAVGGYFVTLSKFNKNARQYAANKNIELIDGDALINMMKP</sequence>
<name>A0A2A8BXB1_9BACI</name>
<dbReference type="InterPro" id="IPR007560">
    <property type="entry name" value="Restrct_endonuc_IV_Mrr"/>
</dbReference>
<dbReference type="PANTHER" id="PTHR30015">
    <property type="entry name" value="MRR RESTRICTION SYSTEM PROTEIN"/>
    <property type="match status" value="1"/>
</dbReference>
<dbReference type="InterPro" id="IPR011856">
    <property type="entry name" value="tRNA_endonuc-like_dom_sf"/>
</dbReference>
<dbReference type="EMBL" id="NUDL01000002">
    <property type="protein sequence ID" value="PEM60099.1"/>
    <property type="molecule type" value="Genomic_DNA"/>
</dbReference>
<dbReference type="AlphaFoldDB" id="A0A2A8BXB1"/>
<protein>
    <submittedName>
        <fullName evidence="2">Restriction endonuclease</fullName>
    </submittedName>
</protein>
<dbReference type="SUPFAM" id="SSF52980">
    <property type="entry name" value="Restriction endonuclease-like"/>
    <property type="match status" value="1"/>
</dbReference>
<dbReference type="PANTHER" id="PTHR30015:SF7">
    <property type="entry name" value="TYPE IV METHYL-DIRECTED RESTRICTION ENZYME ECOKMRR"/>
    <property type="match status" value="1"/>
</dbReference>
<comment type="caution">
    <text evidence="2">The sequence shown here is derived from an EMBL/GenBank/DDBJ whole genome shotgun (WGS) entry which is preliminary data.</text>
</comment>
<feature type="domain" description="Restriction endonuclease type IV Mrr" evidence="1">
    <location>
        <begin position="42"/>
        <end position="152"/>
    </location>
</feature>
<dbReference type="InterPro" id="IPR011335">
    <property type="entry name" value="Restrct_endonuc-II-like"/>
</dbReference>
<dbReference type="Proteomes" id="UP000220621">
    <property type="component" value="Unassembled WGS sequence"/>
</dbReference>
<proteinExistence type="predicted"/>
<dbReference type="GO" id="GO:0009307">
    <property type="term" value="P:DNA restriction-modification system"/>
    <property type="evidence" value="ECO:0007669"/>
    <property type="project" value="InterPro"/>
</dbReference>
<gene>
    <name evidence="2" type="ORF">CN611_00315</name>
</gene>
<evidence type="ECO:0000313" key="3">
    <source>
        <dbReference type="Proteomes" id="UP000220621"/>
    </source>
</evidence>
<keyword evidence="2" id="KW-0378">Hydrolase</keyword>
<evidence type="ECO:0000259" key="1">
    <source>
        <dbReference type="Pfam" id="PF04471"/>
    </source>
</evidence>
<dbReference type="GO" id="GO:0003677">
    <property type="term" value="F:DNA binding"/>
    <property type="evidence" value="ECO:0007669"/>
    <property type="project" value="InterPro"/>
</dbReference>